<reference evidence="15 16" key="1">
    <citation type="submission" date="2020-12" db="EMBL/GenBank/DDBJ databases">
        <authorList>
            <person name="Zhu W."/>
        </authorList>
    </citation>
    <scope>NUCLEOTIDE SEQUENCE [LARGE SCALE GENOMIC DNA]</scope>
    <source>
        <strain evidence="15">YS</strain>
    </source>
</reference>
<evidence type="ECO:0000256" key="6">
    <source>
        <dbReference type="ARBA" id="ARBA00022561"/>
    </source>
</evidence>
<keyword evidence="10" id="KW-0687">Ribonucleoprotein</keyword>
<keyword evidence="16" id="KW-1185">Reference proteome</keyword>
<keyword evidence="6" id="KW-0167">Capsid protein</keyword>
<evidence type="ECO:0000256" key="8">
    <source>
        <dbReference type="ARBA" id="ARBA00022884"/>
    </source>
</evidence>
<comment type="subcellular location">
    <subcellularLocation>
        <location evidence="2">Virion</location>
    </subcellularLocation>
</comment>
<dbReference type="GO" id="GO:0019029">
    <property type="term" value="C:helical viral capsid"/>
    <property type="evidence" value="ECO:0007669"/>
    <property type="project" value="UniProtKB-KW"/>
</dbReference>
<proteinExistence type="inferred from homology"/>
<keyword evidence="7" id="KW-0946">Virion</keyword>
<evidence type="ECO:0000256" key="7">
    <source>
        <dbReference type="ARBA" id="ARBA00022844"/>
    </source>
</evidence>
<dbReference type="Gene3D" id="1.20.58.1110">
    <property type="match status" value="1"/>
</dbReference>
<comment type="function">
    <text evidence="12">Binds dsRNA and ssRNA and probably participates in the packaging of viral genome. In the dsRNA binding mode, the nucleocapsid protein specifically binds to the vRNA panhandle secondary structure formed at the termini of viral genome. Does not discriminate between viral and nonviral RNAs through ssRNA binding mode. Displays dsDNA endonuclease activity that is sequence non-specific.</text>
</comment>
<dbReference type="Pfam" id="PF02477">
    <property type="entry name" value="Nairo_nucleo"/>
    <property type="match status" value="1"/>
</dbReference>
<keyword evidence="9" id="KW-0543">Viral nucleoprotein</keyword>
<comment type="similarity">
    <text evidence="3">Belongs to the nairovirus nucleocapsid protein family.</text>
</comment>
<accession>A0A8K1J5I4</accession>
<evidence type="ECO:0000256" key="1">
    <source>
        <dbReference type="ARBA" id="ARBA00001936"/>
    </source>
</evidence>
<protein>
    <recommendedName>
        <fullName evidence="4">Nucleoprotein</fullName>
    </recommendedName>
    <alternativeName>
        <fullName evidence="11">Nucleocapsid protein</fullName>
    </alternativeName>
</protein>
<evidence type="ECO:0000256" key="11">
    <source>
        <dbReference type="ARBA" id="ARBA00033344"/>
    </source>
</evidence>
<comment type="subunit">
    <text evidence="13">Probable homooligomer; forms a double superhelical polymer. Monomer.</text>
</comment>
<evidence type="ECO:0000256" key="2">
    <source>
        <dbReference type="ARBA" id="ARBA00004328"/>
    </source>
</evidence>
<evidence type="ECO:0000256" key="13">
    <source>
        <dbReference type="ARBA" id="ARBA00046354"/>
    </source>
</evidence>
<dbReference type="GO" id="GO:0003723">
    <property type="term" value="F:RNA binding"/>
    <property type="evidence" value="ECO:0007669"/>
    <property type="project" value="UniProtKB-KW"/>
</dbReference>
<keyword evidence="5" id="KW-1139">Helical capsid protein</keyword>
<evidence type="ECO:0000256" key="4">
    <source>
        <dbReference type="ARBA" id="ARBA00014389"/>
    </source>
</evidence>
<dbReference type="GO" id="GO:0019013">
    <property type="term" value="C:viral nucleocapsid"/>
    <property type="evidence" value="ECO:0007669"/>
    <property type="project" value="UniProtKB-KW"/>
</dbReference>
<evidence type="ECO:0000256" key="9">
    <source>
        <dbReference type="ARBA" id="ARBA00023086"/>
    </source>
</evidence>
<dbReference type="GO" id="GO:1990904">
    <property type="term" value="C:ribonucleoprotein complex"/>
    <property type="evidence" value="ECO:0007669"/>
    <property type="project" value="UniProtKB-KW"/>
</dbReference>
<evidence type="ECO:0000256" key="5">
    <source>
        <dbReference type="ARBA" id="ARBA00022497"/>
    </source>
</evidence>
<feature type="compositionally biased region" description="Polar residues" evidence="14">
    <location>
        <begin position="630"/>
        <end position="659"/>
    </location>
</feature>
<comment type="cofactor">
    <cofactor evidence="1">
        <name>Mn(2+)</name>
        <dbReference type="ChEBI" id="CHEBI:29035"/>
    </cofactor>
</comment>
<evidence type="ECO:0000256" key="3">
    <source>
        <dbReference type="ARBA" id="ARBA00009355"/>
    </source>
</evidence>
<evidence type="ECO:0000256" key="14">
    <source>
        <dbReference type="SAM" id="MobiDB-lite"/>
    </source>
</evidence>
<name>A0A8K1J5I4_9VIRU</name>
<keyword evidence="8" id="KW-0694">RNA-binding</keyword>
<feature type="region of interest" description="Disordered" evidence="14">
    <location>
        <begin position="628"/>
        <end position="659"/>
    </location>
</feature>
<organism evidence="15 16">
    <name type="scientific">Orthonairovirus sp</name>
    <dbReference type="NCBI Taxonomy" id="2683623"/>
    <lineage>
        <taxon>Viruses</taxon>
        <taxon>Riboviria</taxon>
        <taxon>Orthornavirae</taxon>
        <taxon>Negarnaviricota</taxon>
        <taxon>Polyploviricotina</taxon>
        <taxon>Bunyaviricetes</taxon>
        <taxon>Hareavirales</taxon>
        <taxon>Nairoviridae</taxon>
        <taxon>Orthonairovirus</taxon>
    </lineage>
</organism>
<evidence type="ECO:0000256" key="10">
    <source>
        <dbReference type="ARBA" id="ARBA00023274"/>
    </source>
</evidence>
<dbReference type="InterPro" id="IPR003486">
    <property type="entry name" value="Nairo_nucleocap"/>
</dbReference>
<evidence type="ECO:0000313" key="16">
    <source>
        <dbReference type="Proteomes" id="UP001257118"/>
    </source>
</evidence>
<sequence>MENKIIASDLDSLQGWLSNNFQGSVLSTEFTNSESLMSSVPDLSKYLTEASRAGSDPEKDAVFSKALVDATRYAAPLKACAWTSSTTMVNKGISWFVMNKDNPEFASWNNDYTNLKSHPPTMEQLLNYQKCALKWRKETGYGILPETSILTNAVLTSFAVPSILLISVQDMIRDMIRRRGGPALNRRPANPEHVECCELIMGGNLSSIINPSWGELDKVNSKGQMLLTTGFANLMNKGGNEAVLQIDSVIKKFENWNLNQEVYDKEEGKKAVDVLKFAFGEAQKMGGGVAGYRSQIAQIDTAFSSYYWMWRAGVTPNSFSTLSDFLFELGQTPRGNTKIMKALSVTGLKWGKSLLNLFADSSFKQDRIHMHPGVLTAGRLTEMGVCFGVIPASHPEYAAKGSGFAKSILNIKTSGNNPAANVIVQLFDIQQRTKTLTDMDVVSSEHLLHQLLVSKRSPFQNAFQVGGNPTEVNIITAKMDEPHSGARPKQNQTELTFEGGDPIRNRQIEARKKDLSKLRAALGTSAQTKSVQGGVPTVESEQVFMTPTAVHPAEVQIQMQRTEASRASDQSVQYRRTEYNYAAPVAAAPPLLVPSQRQLSQYFMGPPPTPDSTNVSAEASGVQVLPASVVPQQPQNTSGSAGNQAQFFSFLGSGQPQRN</sequence>
<evidence type="ECO:0000256" key="12">
    <source>
        <dbReference type="ARBA" id="ARBA00046210"/>
    </source>
</evidence>
<dbReference type="Proteomes" id="UP001257118">
    <property type="component" value="Genome"/>
</dbReference>
<dbReference type="EMBL" id="MW391929">
    <property type="protein sequence ID" value="UCR91751.1"/>
    <property type="molecule type" value="Viral_cRNA"/>
</dbReference>
<evidence type="ECO:0000313" key="15">
    <source>
        <dbReference type="EMBL" id="UCR91751.1"/>
    </source>
</evidence>